<evidence type="ECO:0000313" key="2">
    <source>
        <dbReference type="Proteomes" id="UP000038040"/>
    </source>
</evidence>
<protein>
    <submittedName>
        <fullName evidence="1 4">Uncharacterized protein</fullName>
    </submittedName>
</protein>
<reference evidence="4" key="1">
    <citation type="submission" date="2017-02" db="UniProtKB">
        <authorList>
            <consortium name="WormBaseParasite"/>
        </authorList>
    </citation>
    <scope>IDENTIFICATION</scope>
</reference>
<dbReference type="Proteomes" id="UP000038040">
    <property type="component" value="Unplaced"/>
</dbReference>
<dbReference type="WBParaSite" id="DME_0000776601-mRNA-1">
    <property type="protein sequence ID" value="DME_0000776601-mRNA-1"/>
    <property type="gene ID" value="DME_0000776601"/>
</dbReference>
<dbReference type="GO" id="GO:0007010">
    <property type="term" value="P:cytoskeleton organization"/>
    <property type="evidence" value="ECO:0007669"/>
    <property type="project" value="InterPro"/>
</dbReference>
<reference evidence="1 3" key="2">
    <citation type="submission" date="2018-11" db="EMBL/GenBank/DDBJ databases">
        <authorList>
            <consortium name="Pathogen Informatics"/>
        </authorList>
    </citation>
    <scope>NUCLEOTIDE SEQUENCE [LARGE SCALE GENOMIC DNA]</scope>
</reference>
<gene>
    <name evidence="1" type="ORF">DME_LOCUS1963</name>
</gene>
<proteinExistence type="predicted"/>
<accession>A0A0N4UJD6</accession>
<dbReference type="InterPro" id="IPR018106">
    <property type="entry name" value="CAP_CS_N"/>
</dbReference>
<dbReference type="Proteomes" id="UP000274756">
    <property type="component" value="Unassembled WGS sequence"/>
</dbReference>
<evidence type="ECO:0000313" key="4">
    <source>
        <dbReference type="WBParaSite" id="DME_0000776601-mRNA-1"/>
    </source>
</evidence>
<dbReference type="EMBL" id="UYYG01000039">
    <property type="protein sequence ID" value="VDN51990.1"/>
    <property type="molecule type" value="Genomic_DNA"/>
</dbReference>
<organism evidence="2 4">
    <name type="scientific">Dracunculus medinensis</name>
    <name type="common">Guinea worm</name>
    <dbReference type="NCBI Taxonomy" id="318479"/>
    <lineage>
        <taxon>Eukaryota</taxon>
        <taxon>Metazoa</taxon>
        <taxon>Ecdysozoa</taxon>
        <taxon>Nematoda</taxon>
        <taxon>Chromadorea</taxon>
        <taxon>Rhabditida</taxon>
        <taxon>Spirurina</taxon>
        <taxon>Dracunculoidea</taxon>
        <taxon>Dracunculidae</taxon>
        <taxon>Dracunculus</taxon>
    </lineage>
</organism>
<dbReference type="InterPro" id="IPR013992">
    <property type="entry name" value="Adenylate_cyclase-assoc_CAP_N"/>
</dbReference>
<dbReference type="GO" id="GO:0003779">
    <property type="term" value="F:actin binding"/>
    <property type="evidence" value="ECO:0007669"/>
    <property type="project" value="InterPro"/>
</dbReference>
<keyword evidence="3" id="KW-1185">Reference proteome</keyword>
<name>A0A0N4UJD6_DRAME</name>
<evidence type="ECO:0000313" key="1">
    <source>
        <dbReference type="EMBL" id="VDN51990.1"/>
    </source>
</evidence>
<sequence>MSIINHSDMEKIVQRLEAATLRLEALSSQKPVLAPKPGMNTMSPTSSSIYNLLGKLEDGYRIHDLSASSSYPF</sequence>
<dbReference type="Pfam" id="PF01213">
    <property type="entry name" value="CAP_N-CM"/>
    <property type="match status" value="1"/>
</dbReference>
<dbReference type="PROSITE" id="PS01088">
    <property type="entry name" value="CAP_1"/>
    <property type="match status" value="1"/>
</dbReference>
<evidence type="ECO:0000313" key="3">
    <source>
        <dbReference type="Proteomes" id="UP000274756"/>
    </source>
</evidence>
<dbReference type="AlphaFoldDB" id="A0A0N4UJD6"/>